<feature type="transmembrane region" description="Helical" evidence="15">
    <location>
        <begin position="722"/>
        <end position="740"/>
    </location>
</feature>
<comment type="caution">
    <text evidence="18">The sequence shown here is derived from an EMBL/GenBank/DDBJ whole genome shotgun (WGS) entry which is preliminary data.</text>
</comment>
<dbReference type="InterPro" id="IPR006539">
    <property type="entry name" value="P-type_ATPase_IV"/>
</dbReference>
<dbReference type="Gene3D" id="3.40.50.1000">
    <property type="entry name" value="HAD superfamily/HAD-like"/>
    <property type="match status" value="1"/>
</dbReference>
<dbReference type="InterPro" id="IPR036412">
    <property type="entry name" value="HAD-like_sf"/>
</dbReference>
<feature type="transmembrane region" description="Helical" evidence="15">
    <location>
        <begin position="760"/>
        <end position="779"/>
    </location>
</feature>
<dbReference type="SUPFAM" id="SSF81665">
    <property type="entry name" value="Calcium ATPase, transmembrane domain M"/>
    <property type="match status" value="1"/>
</dbReference>
<dbReference type="EC" id="7.6.2.1" evidence="15"/>
<evidence type="ECO:0000256" key="10">
    <source>
        <dbReference type="ARBA" id="ARBA00022989"/>
    </source>
</evidence>
<feature type="binding site" evidence="13">
    <location>
        <position position="669"/>
    </location>
    <ligand>
        <name>ATP</name>
        <dbReference type="ChEBI" id="CHEBI:30616"/>
    </ligand>
</feature>
<keyword evidence="11 15" id="KW-0472">Membrane</keyword>
<dbReference type="Gene3D" id="2.70.150.10">
    <property type="entry name" value="Calcium-transporting ATPase, cytoplasmic transduction domain A"/>
    <property type="match status" value="1"/>
</dbReference>
<accession>A0AAW2M6W6</accession>
<evidence type="ECO:0000259" key="16">
    <source>
        <dbReference type="Pfam" id="PF16209"/>
    </source>
</evidence>
<evidence type="ECO:0000256" key="2">
    <source>
        <dbReference type="ARBA" id="ARBA00008109"/>
    </source>
</evidence>
<organism evidence="18">
    <name type="scientific">Sesamum angustifolium</name>
    <dbReference type="NCBI Taxonomy" id="2727405"/>
    <lineage>
        <taxon>Eukaryota</taxon>
        <taxon>Viridiplantae</taxon>
        <taxon>Streptophyta</taxon>
        <taxon>Embryophyta</taxon>
        <taxon>Tracheophyta</taxon>
        <taxon>Spermatophyta</taxon>
        <taxon>Magnoliopsida</taxon>
        <taxon>eudicotyledons</taxon>
        <taxon>Gunneridae</taxon>
        <taxon>Pentapetalae</taxon>
        <taxon>asterids</taxon>
        <taxon>lamiids</taxon>
        <taxon>Lamiales</taxon>
        <taxon>Pedaliaceae</taxon>
        <taxon>Sesamum</taxon>
    </lineage>
</organism>
<dbReference type="Gene3D" id="3.40.1110.10">
    <property type="entry name" value="Calcium-transporting ATPase, cytoplasmic domain N"/>
    <property type="match status" value="1"/>
</dbReference>
<dbReference type="GO" id="GO:0000139">
    <property type="term" value="C:Golgi membrane"/>
    <property type="evidence" value="ECO:0007669"/>
    <property type="project" value="GOC"/>
</dbReference>
<feature type="domain" description="P-type ATPase N-terminal" evidence="16">
    <location>
        <begin position="39"/>
        <end position="103"/>
    </location>
</feature>
<keyword evidence="7 13" id="KW-0067">ATP-binding</keyword>
<comment type="similarity">
    <text evidence="2 15">Belongs to the cation transport ATPase (P-type) (TC 3.A.3) family. Type IV subfamily.</text>
</comment>
<dbReference type="NCBIfam" id="TIGR01494">
    <property type="entry name" value="ATPase_P-type"/>
    <property type="match status" value="1"/>
</dbReference>
<dbReference type="InterPro" id="IPR023299">
    <property type="entry name" value="ATPase_P-typ_cyto_dom_N"/>
</dbReference>
<dbReference type="GO" id="GO:0005802">
    <property type="term" value="C:trans-Golgi network"/>
    <property type="evidence" value="ECO:0007669"/>
    <property type="project" value="TreeGrafter"/>
</dbReference>
<dbReference type="EMBL" id="JACGWK010000011">
    <property type="protein sequence ID" value="KAL0327214.1"/>
    <property type="molecule type" value="Genomic_DNA"/>
</dbReference>
<evidence type="ECO:0000256" key="9">
    <source>
        <dbReference type="ARBA" id="ARBA00022967"/>
    </source>
</evidence>
<dbReference type="InterPro" id="IPR023214">
    <property type="entry name" value="HAD_sf"/>
</dbReference>
<feature type="binding site" evidence="13">
    <location>
        <position position="448"/>
    </location>
    <ligand>
        <name>ATP</name>
        <dbReference type="ChEBI" id="CHEBI:30616"/>
    </ligand>
</feature>
<evidence type="ECO:0000256" key="14">
    <source>
        <dbReference type="PIRSR" id="PIRSR606539-3"/>
    </source>
</evidence>
<evidence type="ECO:0000256" key="1">
    <source>
        <dbReference type="ARBA" id="ARBA00004127"/>
    </source>
</evidence>
<proteinExistence type="inferred from homology"/>
<dbReference type="InterPro" id="IPR001757">
    <property type="entry name" value="P_typ_ATPase"/>
</dbReference>
<feature type="binding site" evidence="13">
    <location>
        <position position="391"/>
    </location>
    <ligand>
        <name>ATP</name>
        <dbReference type="ChEBI" id="CHEBI:30616"/>
    </ligand>
</feature>
<evidence type="ECO:0000256" key="4">
    <source>
        <dbReference type="ARBA" id="ARBA00022692"/>
    </source>
</evidence>
<dbReference type="FunFam" id="3.40.50.1000:FF:000023">
    <property type="entry name" value="Phospholipid-transporting ATPase"/>
    <property type="match status" value="1"/>
</dbReference>
<comment type="cofactor">
    <cofactor evidence="14">
        <name>Mg(2+)</name>
        <dbReference type="ChEBI" id="CHEBI:18420"/>
    </cofactor>
</comment>
<dbReference type="GO" id="GO:0005886">
    <property type="term" value="C:plasma membrane"/>
    <property type="evidence" value="ECO:0007669"/>
    <property type="project" value="TreeGrafter"/>
</dbReference>
<evidence type="ECO:0000256" key="11">
    <source>
        <dbReference type="ARBA" id="ARBA00023136"/>
    </source>
</evidence>
<evidence type="ECO:0000256" key="8">
    <source>
        <dbReference type="ARBA" id="ARBA00022842"/>
    </source>
</evidence>
<feature type="binding site" evidence="14">
    <location>
        <position position="665"/>
    </location>
    <ligand>
        <name>Mg(2+)</name>
        <dbReference type="ChEBI" id="CHEBI:18420"/>
    </ligand>
</feature>
<comment type="catalytic activity">
    <reaction evidence="12 15">
        <text>ATP + H2O + phospholipidSide 1 = ADP + phosphate + phospholipidSide 2.</text>
        <dbReference type="EC" id="7.6.2.1"/>
    </reaction>
</comment>
<evidence type="ECO:0000259" key="17">
    <source>
        <dbReference type="Pfam" id="PF16212"/>
    </source>
</evidence>
<dbReference type="NCBIfam" id="TIGR01652">
    <property type="entry name" value="ATPase-Plipid"/>
    <property type="match status" value="1"/>
</dbReference>
<feature type="transmembrane region" description="Helical" evidence="15">
    <location>
        <begin position="800"/>
        <end position="823"/>
    </location>
</feature>
<keyword evidence="3" id="KW-0813">Transport</keyword>
<evidence type="ECO:0000256" key="3">
    <source>
        <dbReference type="ARBA" id="ARBA00022448"/>
    </source>
</evidence>
<dbReference type="Pfam" id="PF16209">
    <property type="entry name" value="PhoLip_ATPase_N"/>
    <property type="match status" value="1"/>
</dbReference>
<feature type="binding site" evidence="13">
    <location>
        <position position="343"/>
    </location>
    <ligand>
        <name>ATP</name>
        <dbReference type="ChEBI" id="CHEBI:30616"/>
    </ligand>
</feature>
<evidence type="ECO:0000256" key="6">
    <source>
        <dbReference type="ARBA" id="ARBA00022741"/>
    </source>
</evidence>
<keyword evidence="4 15" id="KW-0812">Transmembrane</keyword>
<feature type="binding site" evidence="13">
    <location>
        <position position="530"/>
    </location>
    <ligand>
        <name>ATP</name>
        <dbReference type="ChEBI" id="CHEBI:30616"/>
    </ligand>
</feature>
<protein>
    <recommendedName>
        <fullName evidence="15">Phospholipid-transporting ATPase</fullName>
        <ecNumber evidence="15">7.6.2.1</ecNumber>
    </recommendedName>
</protein>
<reference evidence="18" key="2">
    <citation type="journal article" date="2024" name="Plant">
        <title>Genomic evolution and insights into agronomic trait innovations of Sesamum species.</title>
        <authorList>
            <person name="Miao H."/>
            <person name="Wang L."/>
            <person name="Qu L."/>
            <person name="Liu H."/>
            <person name="Sun Y."/>
            <person name="Le M."/>
            <person name="Wang Q."/>
            <person name="Wei S."/>
            <person name="Zheng Y."/>
            <person name="Lin W."/>
            <person name="Duan Y."/>
            <person name="Cao H."/>
            <person name="Xiong S."/>
            <person name="Wang X."/>
            <person name="Wei L."/>
            <person name="Li C."/>
            <person name="Ma Q."/>
            <person name="Ju M."/>
            <person name="Zhao R."/>
            <person name="Li G."/>
            <person name="Mu C."/>
            <person name="Tian Q."/>
            <person name="Mei H."/>
            <person name="Zhang T."/>
            <person name="Gao T."/>
            <person name="Zhang H."/>
        </authorList>
    </citation>
    <scope>NUCLEOTIDE SEQUENCE</scope>
    <source>
        <strain evidence="18">G01</strain>
    </source>
</reference>
<dbReference type="GO" id="GO:0045332">
    <property type="term" value="P:phospholipid translocation"/>
    <property type="evidence" value="ECO:0007669"/>
    <property type="project" value="TreeGrafter"/>
</dbReference>
<dbReference type="SUPFAM" id="SSF81660">
    <property type="entry name" value="Metal cation-transporting ATPase, ATP-binding domain N"/>
    <property type="match status" value="1"/>
</dbReference>
<feature type="binding site" evidence="13">
    <location>
        <position position="668"/>
    </location>
    <ligand>
        <name>ATP</name>
        <dbReference type="ChEBI" id="CHEBI:30616"/>
    </ligand>
</feature>
<feature type="binding site" evidence="13">
    <location>
        <position position="645"/>
    </location>
    <ligand>
        <name>ATP</name>
        <dbReference type="ChEBI" id="CHEBI:30616"/>
    </ligand>
</feature>
<keyword evidence="5 14" id="KW-0479">Metal-binding</keyword>
<gene>
    <name evidence="18" type="ORF">Sangu_1799400</name>
</gene>
<evidence type="ECO:0000256" key="15">
    <source>
        <dbReference type="RuleBase" id="RU362033"/>
    </source>
</evidence>
<keyword evidence="9 15" id="KW-1278">Translocase</keyword>
<sequence length="1035" mass="117406">MAGWRGSRGGGDRAVEHISSSRSIRLGKVQPQAPGHRTVFCNDREANALARFKGNSVSTTKYDVITFLPKGLFEQFRRVANLYFLMISILSCTPVSPVSPVTNVLPLALVLLVSLIKEAWEDWKRFQNDMAINNSTIEVLQDQKWVFTPWKKLQVGDIVKVKQDGFFPADLLFLASTNPDGVCYIETANLDGETNLKIRKALEKTWDYVTPEKVSEFKGEVQCEQPNNSLYTFTGNLIISKQTLPLSPNQLLLRGCSLRNTDYIVGAVIFTGHETKVQKQSNVVREKGFNFDDARLMRGAWRNEPNSDSCKEFFRCLAICHTVLPEGEETPEKIRYQAASPDEAALVTAAKNFGFFFYKRSPTTISVRESHIEKMGKVQDVQYEILNVLEFNSTRKRQSVVCRYPDGRLVLYCKGADTVIYERLADHGNELKSATREHLEQFGASGLRTLCLAYRNLSPDVYENWNDKYIQAKSALNDREKKLDEVAELIEKDLILIGATAIEDKLQEGVPACIETLSRAGIKIWVLTGDKMETAINIAYACKLINNNMKQFIISCETDAIREVEDKGDPVELARFMKETVKNELKKCQEEAQQYFHSVSRPKLALVIDGKCLMYALDPSLRVTLLNVSLNCSAVVCCRVSPLQKAQVTSLVRKGANRITLSIGDGANDVSMIQAAHVGVGISGQEGMQAVMASDFAIAQFRFLTELLLVHGRWSYLRICKVVTYFFYKNLTFTLTQFWFTFQTGFSGQRFYDDWFQSLYNVIFTALPVIIIGLFDKDVNASLSKKYPELYKEGIRNVFFKWRVVATWAFFAIYQSLVLYHLVVASSSRAVNSAGKMFGVWDVSTMAFTCVVITVNLRLLMMCNNITRWHHISVGGSILAWFLFVFIYSGFVLPKAQENIYFVIYVLMSTFYFYFTLLLVPVAALFGDFVYLGVQRWFFPYDYQIVQEIHRHEADNSRIGLLEIGNNDLTPDEARSYAIMQLPGQKSRHTGFAFDSPGYESFFASQAGVYVPQKAWDVARRASMKSSWSKTTRKN</sequence>
<dbReference type="InterPro" id="IPR023298">
    <property type="entry name" value="ATPase_P-typ_TM_dom_sf"/>
</dbReference>
<feature type="transmembrane region" description="Helical" evidence="15">
    <location>
        <begin position="843"/>
        <end position="860"/>
    </location>
</feature>
<dbReference type="SUPFAM" id="SSF56784">
    <property type="entry name" value="HAD-like"/>
    <property type="match status" value="1"/>
</dbReference>
<evidence type="ECO:0000256" key="7">
    <source>
        <dbReference type="ARBA" id="ARBA00022840"/>
    </source>
</evidence>
<dbReference type="GO" id="GO:0005524">
    <property type="term" value="F:ATP binding"/>
    <property type="evidence" value="ECO:0007669"/>
    <property type="project" value="UniProtKB-UniRule"/>
</dbReference>
<dbReference type="GO" id="GO:0000287">
    <property type="term" value="F:magnesium ion binding"/>
    <property type="evidence" value="ECO:0007669"/>
    <property type="project" value="UniProtKB-UniRule"/>
</dbReference>
<dbReference type="FunFam" id="3.40.1110.10:FF:000029">
    <property type="entry name" value="Phospholipid-transporting ATPase"/>
    <property type="match status" value="1"/>
</dbReference>
<feature type="domain" description="P-type ATPase C-terminal" evidence="17">
    <location>
        <begin position="691"/>
        <end position="940"/>
    </location>
</feature>
<feature type="binding site" evidence="14">
    <location>
        <position position="669"/>
    </location>
    <ligand>
        <name>Mg(2+)</name>
        <dbReference type="ChEBI" id="CHEBI:18420"/>
    </ligand>
</feature>
<feature type="binding site" evidence="13">
    <location>
        <position position="529"/>
    </location>
    <ligand>
        <name>ATP</name>
        <dbReference type="ChEBI" id="CHEBI:30616"/>
    </ligand>
</feature>
<evidence type="ECO:0000313" key="18">
    <source>
        <dbReference type="EMBL" id="KAL0327214.1"/>
    </source>
</evidence>
<evidence type="ECO:0000256" key="13">
    <source>
        <dbReference type="PIRSR" id="PIRSR606539-2"/>
    </source>
</evidence>
<keyword evidence="8 14" id="KW-0460">Magnesium</keyword>
<feature type="binding site" evidence="13">
    <location>
        <position position="528"/>
    </location>
    <ligand>
        <name>ATP</name>
        <dbReference type="ChEBI" id="CHEBI:30616"/>
    </ligand>
</feature>
<dbReference type="GO" id="GO:0140327">
    <property type="term" value="F:flippase activity"/>
    <property type="evidence" value="ECO:0007669"/>
    <property type="project" value="UniProtKB-ARBA"/>
</dbReference>
<dbReference type="GO" id="GO:0005783">
    <property type="term" value="C:endoplasmic reticulum"/>
    <property type="evidence" value="ECO:0007669"/>
    <property type="project" value="UniProtKB-ARBA"/>
</dbReference>
<comment type="subcellular location">
    <subcellularLocation>
        <location evidence="1">Endomembrane system</location>
        <topology evidence="1">Multi-pass membrane protein</topology>
    </subcellularLocation>
    <subcellularLocation>
        <location evidence="15">Membrane</location>
        <topology evidence="15">Multi-pass membrane protein</topology>
    </subcellularLocation>
</comment>
<feature type="binding site" evidence="13">
    <location>
        <position position="414"/>
    </location>
    <ligand>
        <name>ATP</name>
        <dbReference type="ChEBI" id="CHEBI:30616"/>
    </ligand>
</feature>
<dbReference type="InterPro" id="IPR032631">
    <property type="entry name" value="P-type_ATPase_N"/>
</dbReference>
<keyword evidence="6 13" id="KW-0547">Nucleotide-binding</keyword>
<dbReference type="InterPro" id="IPR032630">
    <property type="entry name" value="P_typ_ATPase_c"/>
</dbReference>
<dbReference type="AlphaFoldDB" id="A0AAW2M6W6"/>
<feature type="transmembrane region" description="Helical" evidence="15">
    <location>
        <begin position="872"/>
        <end position="891"/>
    </location>
</feature>
<dbReference type="InterPro" id="IPR008250">
    <property type="entry name" value="ATPase_P-typ_transduc_dom_A_sf"/>
</dbReference>
<reference evidence="18" key="1">
    <citation type="submission" date="2020-06" db="EMBL/GenBank/DDBJ databases">
        <authorList>
            <person name="Li T."/>
            <person name="Hu X."/>
            <person name="Zhang T."/>
            <person name="Song X."/>
            <person name="Zhang H."/>
            <person name="Dai N."/>
            <person name="Sheng W."/>
            <person name="Hou X."/>
            <person name="Wei L."/>
        </authorList>
    </citation>
    <scope>NUCLEOTIDE SEQUENCE</scope>
    <source>
        <strain evidence="18">G01</strain>
        <tissue evidence="18">Leaf</tissue>
    </source>
</reference>
<dbReference type="FunFam" id="2.70.150.10:FF:000037">
    <property type="entry name" value="Phospholipid-transporting ATPase"/>
    <property type="match status" value="1"/>
</dbReference>
<dbReference type="GO" id="GO:0048194">
    <property type="term" value="P:Golgi vesicle budding"/>
    <property type="evidence" value="ECO:0007669"/>
    <property type="project" value="TreeGrafter"/>
</dbReference>
<evidence type="ECO:0000256" key="5">
    <source>
        <dbReference type="ARBA" id="ARBA00022723"/>
    </source>
</evidence>
<dbReference type="PANTHER" id="PTHR24092">
    <property type="entry name" value="PROBABLE PHOSPHOLIPID-TRANSPORTING ATPASE"/>
    <property type="match status" value="1"/>
</dbReference>
<dbReference type="GO" id="GO:0016887">
    <property type="term" value="F:ATP hydrolysis activity"/>
    <property type="evidence" value="ECO:0007669"/>
    <property type="project" value="InterPro"/>
</dbReference>
<feature type="transmembrane region" description="Helical" evidence="15">
    <location>
        <begin position="911"/>
        <end position="934"/>
    </location>
</feature>
<evidence type="ECO:0000256" key="12">
    <source>
        <dbReference type="ARBA" id="ARBA00034036"/>
    </source>
</evidence>
<dbReference type="PANTHER" id="PTHR24092:SF180">
    <property type="entry name" value="PHOSPHOLIPID-TRANSPORTING ATPASE DNF1-RELATED"/>
    <property type="match status" value="1"/>
</dbReference>
<name>A0AAW2M6W6_9LAMI</name>
<dbReference type="SUPFAM" id="SSF81653">
    <property type="entry name" value="Calcium ATPase, transduction domain A"/>
    <property type="match status" value="1"/>
</dbReference>
<dbReference type="Pfam" id="PF13246">
    <property type="entry name" value="Cation_ATPase"/>
    <property type="match status" value="1"/>
</dbReference>
<keyword evidence="10 15" id="KW-1133">Transmembrane helix</keyword>
<feature type="binding site" evidence="13">
    <location>
        <position position="639"/>
    </location>
    <ligand>
        <name>ATP</name>
        <dbReference type="ChEBI" id="CHEBI:30616"/>
    </ligand>
</feature>
<dbReference type="Pfam" id="PF16212">
    <property type="entry name" value="PhoLip_ATPase_C"/>
    <property type="match status" value="1"/>
</dbReference>